<dbReference type="RefSeq" id="WP_067881667.1">
    <property type="nucleotide sequence ID" value="NZ_JAAXOP010000030.1"/>
</dbReference>
<keyword evidence="4" id="KW-1185">Reference proteome</keyword>
<organism evidence="3 4">
    <name type="scientific">Nocardia vermiculata</name>
    <dbReference type="NCBI Taxonomy" id="257274"/>
    <lineage>
        <taxon>Bacteria</taxon>
        <taxon>Bacillati</taxon>
        <taxon>Actinomycetota</taxon>
        <taxon>Actinomycetes</taxon>
        <taxon>Mycobacteriales</taxon>
        <taxon>Nocardiaceae</taxon>
        <taxon>Nocardia</taxon>
    </lineage>
</organism>
<dbReference type="Proteomes" id="UP000565711">
    <property type="component" value="Unassembled WGS sequence"/>
</dbReference>
<dbReference type="AlphaFoldDB" id="A0A846Y4N9"/>
<feature type="domain" description="SH3b" evidence="2">
    <location>
        <begin position="27"/>
        <end position="102"/>
    </location>
</feature>
<dbReference type="Gene3D" id="2.30.30.40">
    <property type="entry name" value="SH3 Domains"/>
    <property type="match status" value="1"/>
</dbReference>
<accession>A0A846Y4N9</accession>
<proteinExistence type="predicted"/>
<dbReference type="PROSITE" id="PS51781">
    <property type="entry name" value="SH3B"/>
    <property type="match status" value="1"/>
</dbReference>
<evidence type="ECO:0000313" key="4">
    <source>
        <dbReference type="Proteomes" id="UP000565711"/>
    </source>
</evidence>
<feature type="signal peptide" evidence="1">
    <location>
        <begin position="1"/>
        <end position="27"/>
    </location>
</feature>
<dbReference type="InterPro" id="IPR003646">
    <property type="entry name" value="SH3-like_bac-type"/>
</dbReference>
<evidence type="ECO:0000259" key="2">
    <source>
        <dbReference type="PROSITE" id="PS51781"/>
    </source>
</evidence>
<evidence type="ECO:0000256" key="1">
    <source>
        <dbReference type="SAM" id="SignalP"/>
    </source>
</evidence>
<sequence length="102" mass="10566">MTKLARVATLAALVGGVLAGIAPTASADTVKVKTLETLTVRANADDNSRAVGTIPKGTTFKTSDLIHGGGSYKACGYKDSNWTAVNWNGAKGWVVRSCVMPL</sequence>
<comment type="caution">
    <text evidence="3">The sequence shown here is derived from an EMBL/GenBank/DDBJ whole genome shotgun (WGS) entry which is preliminary data.</text>
</comment>
<gene>
    <name evidence="3" type="ORF">HGA08_30295</name>
</gene>
<dbReference type="PROSITE" id="PS00430">
    <property type="entry name" value="TONB_DEPENDENT_REC_1"/>
    <property type="match status" value="1"/>
</dbReference>
<feature type="chain" id="PRO_5033017570" description="SH3b domain-containing protein" evidence="1">
    <location>
        <begin position="28"/>
        <end position="102"/>
    </location>
</feature>
<protein>
    <recommendedName>
        <fullName evidence="2">SH3b domain-containing protein</fullName>
    </recommendedName>
</protein>
<dbReference type="InterPro" id="IPR010916">
    <property type="entry name" value="TonB_box_CS"/>
</dbReference>
<name>A0A846Y4N9_9NOCA</name>
<keyword evidence="1" id="KW-0732">Signal</keyword>
<dbReference type="EMBL" id="JAAXOP010000030">
    <property type="protein sequence ID" value="NKY54476.1"/>
    <property type="molecule type" value="Genomic_DNA"/>
</dbReference>
<evidence type="ECO:0000313" key="3">
    <source>
        <dbReference type="EMBL" id="NKY54476.1"/>
    </source>
</evidence>
<reference evidence="3 4" key="1">
    <citation type="submission" date="2020-04" db="EMBL/GenBank/DDBJ databases">
        <title>MicrobeNet Type strains.</title>
        <authorList>
            <person name="Nicholson A.C."/>
        </authorList>
    </citation>
    <scope>NUCLEOTIDE SEQUENCE [LARGE SCALE GENOMIC DNA]</scope>
    <source>
        <strain evidence="3 4">JCM 12354</strain>
    </source>
</reference>